<proteinExistence type="predicted"/>
<evidence type="ECO:0000313" key="1">
    <source>
        <dbReference type="EMBL" id="GMM51465.1"/>
    </source>
</evidence>
<sequence length="133" mass="15569">MAILFRPDEEETGRLSIKKTRNGFEASVDRENRIENTYERKYRVTSNGSVIKRSQIDSLMDTVTPSMHEINTSDSFVELLPLNERRLIQVNIAALRNFNNTIKKQEVVTESAGHPKPDIFRMDEFDDEKWMFE</sequence>
<accession>A0AAV5RJD0</accession>
<gene>
    <name evidence="1" type="ORF">DASB73_024230</name>
</gene>
<name>A0AAV5RJD0_STABA</name>
<protein>
    <submittedName>
        <fullName evidence="1">Uncharacterized protein</fullName>
    </submittedName>
</protein>
<organism evidence="1 2">
    <name type="scientific">Starmerella bacillaris</name>
    <name type="common">Yeast</name>
    <name type="synonym">Candida zemplinina</name>
    <dbReference type="NCBI Taxonomy" id="1247836"/>
    <lineage>
        <taxon>Eukaryota</taxon>
        <taxon>Fungi</taxon>
        <taxon>Dikarya</taxon>
        <taxon>Ascomycota</taxon>
        <taxon>Saccharomycotina</taxon>
        <taxon>Dipodascomycetes</taxon>
        <taxon>Dipodascales</taxon>
        <taxon>Trichomonascaceae</taxon>
        <taxon>Starmerella</taxon>
    </lineage>
</organism>
<comment type="caution">
    <text evidence="1">The sequence shown here is derived from an EMBL/GenBank/DDBJ whole genome shotgun (WGS) entry which is preliminary data.</text>
</comment>
<dbReference type="Proteomes" id="UP001362899">
    <property type="component" value="Unassembled WGS sequence"/>
</dbReference>
<reference evidence="1 2" key="1">
    <citation type="journal article" date="2023" name="Elife">
        <title>Identification of key yeast species and microbe-microbe interactions impacting larval growth of Drosophila in the wild.</title>
        <authorList>
            <person name="Mure A."/>
            <person name="Sugiura Y."/>
            <person name="Maeda R."/>
            <person name="Honda K."/>
            <person name="Sakurai N."/>
            <person name="Takahashi Y."/>
            <person name="Watada M."/>
            <person name="Katoh T."/>
            <person name="Gotoh A."/>
            <person name="Gotoh Y."/>
            <person name="Taniguchi I."/>
            <person name="Nakamura K."/>
            <person name="Hayashi T."/>
            <person name="Katayama T."/>
            <person name="Uemura T."/>
            <person name="Hattori Y."/>
        </authorList>
    </citation>
    <scope>NUCLEOTIDE SEQUENCE [LARGE SCALE GENOMIC DNA]</scope>
    <source>
        <strain evidence="1 2">SB-73</strain>
    </source>
</reference>
<dbReference type="EMBL" id="BTGC01000005">
    <property type="protein sequence ID" value="GMM51465.1"/>
    <property type="molecule type" value="Genomic_DNA"/>
</dbReference>
<keyword evidence="2" id="KW-1185">Reference proteome</keyword>
<evidence type="ECO:0000313" key="2">
    <source>
        <dbReference type="Proteomes" id="UP001362899"/>
    </source>
</evidence>
<dbReference type="AlphaFoldDB" id="A0AAV5RJD0"/>